<evidence type="ECO:0000259" key="15">
    <source>
        <dbReference type="Pfam" id="PF00905"/>
    </source>
</evidence>
<dbReference type="InterPro" id="IPR012338">
    <property type="entry name" value="Beta-lactam/transpept-like"/>
</dbReference>
<dbReference type="GO" id="GO:0006508">
    <property type="term" value="P:proteolysis"/>
    <property type="evidence" value="ECO:0007669"/>
    <property type="project" value="UniProtKB-KW"/>
</dbReference>
<evidence type="ECO:0000313" key="17">
    <source>
        <dbReference type="EMBL" id="OGD16420.1"/>
    </source>
</evidence>
<dbReference type="NCBIfam" id="TIGR03423">
    <property type="entry name" value="pbp2_mrdA"/>
    <property type="match status" value="1"/>
</dbReference>
<dbReference type="InterPro" id="IPR005311">
    <property type="entry name" value="PBP_dimer"/>
</dbReference>
<dbReference type="PANTHER" id="PTHR30627">
    <property type="entry name" value="PEPTIDOGLYCAN D,D-TRANSPEPTIDASE"/>
    <property type="match status" value="1"/>
</dbReference>
<keyword evidence="13" id="KW-0961">Cell wall biogenesis/degradation</keyword>
<keyword evidence="5" id="KW-0121">Carboxypeptidase</keyword>
<feature type="domain" description="Penicillin-binding protein transpeptidase" evidence="15">
    <location>
        <begin position="260"/>
        <end position="580"/>
    </location>
</feature>
<evidence type="ECO:0000256" key="8">
    <source>
        <dbReference type="ARBA" id="ARBA00022801"/>
    </source>
</evidence>
<proteinExistence type="predicted"/>
<keyword evidence="9" id="KW-0133">Cell shape</keyword>
<dbReference type="Gene3D" id="3.40.710.10">
    <property type="entry name" value="DD-peptidase/beta-lactamase superfamily"/>
    <property type="match status" value="1"/>
</dbReference>
<sequence length="587" mass="65719">MRESSTVPEDVKQRLNWLLIFIVICFLILAISLWYLQMIRGEEFKGRAVENCIRSLAEDAPRGRIYDRQEEILVTNRPVVVVSIIPAEVDDLEKLSERLSKIIGIYPEEISQIVKNYRENPFKPVKILDDCNTNMTVEIEERKDELKGVILEVKPRRNYLYHDFAVHSLGYVGEIDKEGLLQYGNQKLQGGDIIGKIGLEKYYDGILRGEKGGKEVEVDALGQEIATLLYQKPVPGKDLVLTIDKDLQLYGENLLFDKKGSIVVSDPNSGEILALVNRPSFNPNLFANGISSSDWQRLSSDTDYPLTNRSVQGLYSPGSIFKVVPAVAALEEGVTDRKRKIYCSGTFELAGRIFTCWKGIGHGSLSIIDAIANSCNVYFYTLGKDLGIERFSKYMQKFGLGEKTGIDLPEEAIGTIPSAQWKEREVKEIWFPGDTINLSIGQGYLLLTPLQVHHIITTIAAEGEVYKLHLVKKIISADGNTVEEIKPEIYKKINFSSDTFKIIKEGLRQTILKGTGWRVNIQELAVAGKTGTAQNPQGETHAWFIGFAPYEDPEICITVFLENGGEGGEAAAPIARAMLEKYFNIKN</sequence>
<dbReference type="Proteomes" id="UP000177701">
    <property type="component" value="Unassembled WGS sequence"/>
</dbReference>
<evidence type="ECO:0000256" key="11">
    <source>
        <dbReference type="ARBA" id="ARBA00022989"/>
    </source>
</evidence>
<dbReference type="InterPro" id="IPR050515">
    <property type="entry name" value="Beta-lactam/transpept"/>
</dbReference>
<keyword evidence="4" id="KW-0997">Cell inner membrane</keyword>
<dbReference type="GO" id="GO:0008658">
    <property type="term" value="F:penicillin binding"/>
    <property type="evidence" value="ECO:0007669"/>
    <property type="project" value="InterPro"/>
</dbReference>
<keyword evidence="7 14" id="KW-0812">Transmembrane</keyword>
<evidence type="ECO:0000256" key="14">
    <source>
        <dbReference type="SAM" id="Phobius"/>
    </source>
</evidence>
<dbReference type="GO" id="GO:0008360">
    <property type="term" value="P:regulation of cell shape"/>
    <property type="evidence" value="ECO:0007669"/>
    <property type="project" value="UniProtKB-KW"/>
</dbReference>
<protein>
    <submittedName>
        <fullName evidence="17">Penicillin-binding protein 2</fullName>
    </submittedName>
</protein>
<keyword evidence="10" id="KW-0573">Peptidoglycan synthesis</keyword>
<dbReference type="InterPro" id="IPR017790">
    <property type="entry name" value="Penicillin-binding_protein_2"/>
</dbReference>
<dbReference type="Gene3D" id="3.90.1310.10">
    <property type="entry name" value="Penicillin-binding protein 2a (Domain 2)"/>
    <property type="match status" value="1"/>
</dbReference>
<comment type="caution">
    <text evidence="17">The sequence shown here is derived from an EMBL/GenBank/DDBJ whole genome shotgun (WGS) entry which is preliminary data.</text>
</comment>
<evidence type="ECO:0000256" key="12">
    <source>
        <dbReference type="ARBA" id="ARBA00023136"/>
    </source>
</evidence>
<dbReference type="GO" id="GO:0005886">
    <property type="term" value="C:plasma membrane"/>
    <property type="evidence" value="ECO:0007669"/>
    <property type="project" value="UniProtKB-SubCell"/>
</dbReference>
<dbReference type="AlphaFoldDB" id="A0A1F5AD31"/>
<evidence type="ECO:0000259" key="16">
    <source>
        <dbReference type="Pfam" id="PF03717"/>
    </source>
</evidence>
<dbReference type="FunFam" id="3.40.710.10:FF:000024">
    <property type="entry name" value="Penicillin-binding protein 2"/>
    <property type="match status" value="1"/>
</dbReference>
<dbReference type="GO" id="GO:0071555">
    <property type="term" value="P:cell wall organization"/>
    <property type="evidence" value="ECO:0007669"/>
    <property type="project" value="UniProtKB-KW"/>
</dbReference>
<dbReference type="GO" id="GO:0071972">
    <property type="term" value="F:peptidoglycan L,D-transpeptidase activity"/>
    <property type="evidence" value="ECO:0007669"/>
    <property type="project" value="TreeGrafter"/>
</dbReference>
<keyword evidence="8" id="KW-0378">Hydrolase</keyword>
<dbReference type="SUPFAM" id="SSF56601">
    <property type="entry name" value="beta-lactamase/transpeptidase-like"/>
    <property type="match status" value="1"/>
</dbReference>
<gene>
    <name evidence="17" type="ORF">A2V47_03905</name>
</gene>
<evidence type="ECO:0000256" key="5">
    <source>
        <dbReference type="ARBA" id="ARBA00022645"/>
    </source>
</evidence>
<evidence type="ECO:0000256" key="2">
    <source>
        <dbReference type="ARBA" id="ARBA00004236"/>
    </source>
</evidence>
<dbReference type="STRING" id="1797291.A2V47_03905"/>
<accession>A0A1F5AD31</accession>
<dbReference type="Pfam" id="PF03717">
    <property type="entry name" value="PBP_dimer"/>
    <property type="match status" value="1"/>
</dbReference>
<evidence type="ECO:0000313" key="18">
    <source>
        <dbReference type="Proteomes" id="UP000177701"/>
    </source>
</evidence>
<name>A0A1F5AD31_9BACT</name>
<dbReference type="SUPFAM" id="SSF56519">
    <property type="entry name" value="Penicillin binding protein dimerisation domain"/>
    <property type="match status" value="1"/>
</dbReference>
<evidence type="ECO:0000256" key="1">
    <source>
        <dbReference type="ARBA" id="ARBA00004167"/>
    </source>
</evidence>
<evidence type="ECO:0000256" key="7">
    <source>
        <dbReference type="ARBA" id="ARBA00022692"/>
    </source>
</evidence>
<dbReference type="Gene3D" id="3.30.1390.30">
    <property type="entry name" value="Penicillin-binding protein 2a, domain 3"/>
    <property type="match status" value="1"/>
</dbReference>
<comment type="subcellular location">
    <subcellularLocation>
        <location evidence="2">Cell membrane</location>
    </subcellularLocation>
    <subcellularLocation>
        <location evidence="1">Membrane</location>
        <topology evidence="1">Single-pass membrane protein</topology>
    </subcellularLocation>
</comment>
<reference evidence="17 18" key="1">
    <citation type="journal article" date="2016" name="Nat. Commun.">
        <title>Thousands of microbial genomes shed light on interconnected biogeochemical processes in an aquifer system.</title>
        <authorList>
            <person name="Anantharaman K."/>
            <person name="Brown C.T."/>
            <person name="Hug L.A."/>
            <person name="Sharon I."/>
            <person name="Castelle C.J."/>
            <person name="Probst A.J."/>
            <person name="Thomas B.C."/>
            <person name="Singh A."/>
            <person name="Wilkins M.J."/>
            <person name="Karaoz U."/>
            <person name="Brodie E.L."/>
            <person name="Williams K.H."/>
            <person name="Hubbard S.S."/>
            <person name="Banfield J.F."/>
        </authorList>
    </citation>
    <scope>NUCLEOTIDE SEQUENCE [LARGE SCALE GENOMIC DNA]</scope>
</reference>
<evidence type="ECO:0000256" key="6">
    <source>
        <dbReference type="ARBA" id="ARBA00022670"/>
    </source>
</evidence>
<keyword evidence="12 14" id="KW-0472">Membrane</keyword>
<dbReference type="InterPro" id="IPR036138">
    <property type="entry name" value="PBP_dimer_sf"/>
</dbReference>
<evidence type="ECO:0000256" key="9">
    <source>
        <dbReference type="ARBA" id="ARBA00022960"/>
    </source>
</evidence>
<keyword evidence="11 14" id="KW-1133">Transmembrane helix</keyword>
<evidence type="ECO:0000256" key="3">
    <source>
        <dbReference type="ARBA" id="ARBA00022475"/>
    </source>
</evidence>
<dbReference type="Pfam" id="PF00905">
    <property type="entry name" value="Transpeptidase"/>
    <property type="match status" value="1"/>
</dbReference>
<dbReference type="InterPro" id="IPR001460">
    <property type="entry name" value="PCN-bd_Tpept"/>
</dbReference>
<dbReference type="PANTHER" id="PTHR30627:SF2">
    <property type="entry name" value="PEPTIDOGLYCAN D,D-TRANSPEPTIDASE MRDA"/>
    <property type="match status" value="1"/>
</dbReference>
<feature type="transmembrane region" description="Helical" evidence="14">
    <location>
        <begin position="15"/>
        <end position="36"/>
    </location>
</feature>
<keyword evidence="6" id="KW-0645">Protease</keyword>
<feature type="domain" description="Penicillin-binding protein dimerisation" evidence="16">
    <location>
        <begin position="59"/>
        <end position="227"/>
    </location>
</feature>
<evidence type="ECO:0000256" key="10">
    <source>
        <dbReference type="ARBA" id="ARBA00022984"/>
    </source>
</evidence>
<organism evidence="17 18">
    <name type="scientific">Candidatus Sediminicultor quintus</name>
    <dbReference type="NCBI Taxonomy" id="1797291"/>
    <lineage>
        <taxon>Bacteria</taxon>
        <taxon>Pseudomonadati</taxon>
        <taxon>Atribacterota</taxon>
        <taxon>Candidatus Phoenicimicrobiia</taxon>
        <taxon>Candidatus Pheonicimicrobiales</taxon>
        <taxon>Candidatus Phoenicimicrobiaceae</taxon>
        <taxon>Candidatus Sediminicultor</taxon>
    </lineage>
</organism>
<evidence type="ECO:0000256" key="4">
    <source>
        <dbReference type="ARBA" id="ARBA00022519"/>
    </source>
</evidence>
<dbReference type="GO" id="GO:0009002">
    <property type="term" value="F:serine-type D-Ala-D-Ala carboxypeptidase activity"/>
    <property type="evidence" value="ECO:0007669"/>
    <property type="project" value="InterPro"/>
</dbReference>
<dbReference type="GO" id="GO:0009252">
    <property type="term" value="P:peptidoglycan biosynthetic process"/>
    <property type="evidence" value="ECO:0007669"/>
    <property type="project" value="UniProtKB-KW"/>
</dbReference>
<evidence type="ECO:0000256" key="13">
    <source>
        <dbReference type="ARBA" id="ARBA00023316"/>
    </source>
</evidence>
<dbReference type="EMBL" id="MEYH01000034">
    <property type="protein sequence ID" value="OGD16420.1"/>
    <property type="molecule type" value="Genomic_DNA"/>
</dbReference>
<keyword evidence="3" id="KW-1003">Cell membrane</keyword>